<gene>
    <name evidence="7" type="ORF">QUC21_17550</name>
</gene>
<dbReference type="InterPro" id="IPR041586">
    <property type="entry name" value="PsrA_TetR_C"/>
</dbReference>
<dbReference type="PANTHER" id="PTHR30055">
    <property type="entry name" value="HTH-TYPE TRANSCRIPTIONAL REGULATOR RUTR"/>
    <property type="match status" value="1"/>
</dbReference>
<dbReference type="PROSITE" id="PS01081">
    <property type="entry name" value="HTH_TETR_1"/>
    <property type="match status" value="1"/>
</dbReference>
<proteinExistence type="predicted"/>
<keyword evidence="2" id="KW-0805">Transcription regulation</keyword>
<dbReference type="PROSITE" id="PS50977">
    <property type="entry name" value="HTH_TETR_2"/>
    <property type="match status" value="1"/>
</dbReference>
<dbReference type="Proteomes" id="UP001175604">
    <property type="component" value="Unassembled WGS sequence"/>
</dbReference>
<organism evidence="7 8">
    <name type="scientific">Bordetella petrii</name>
    <dbReference type="NCBI Taxonomy" id="94624"/>
    <lineage>
        <taxon>Bacteria</taxon>
        <taxon>Pseudomonadati</taxon>
        <taxon>Pseudomonadota</taxon>
        <taxon>Betaproteobacteria</taxon>
        <taxon>Burkholderiales</taxon>
        <taxon>Alcaligenaceae</taxon>
        <taxon>Bordetella</taxon>
    </lineage>
</organism>
<dbReference type="SUPFAM" id="SSF48498">
    <property type="entry name" value="Tetracyclin repressor-like, C-terminal domain"/>
    <property type="match status" value="1"/>
</dbReference>
<keyword evidence="4" id="KW-0804">Transcription</keyword>
<dbReference type="PRINTS" id="PR00455">
    <property type="entry name" value="HTHTETR"/>
</dbReference>
<keyword evidence="3 5" id="KW-0238">DNA-binding</keyword>
<keyword evidence="1" id="KW-0678">Repressor</keyword>
<dbReference type="InterPro" id="IPR001647">
    <property type="entry name" value="HTH_TetR"/>
</dbReference>
<sequence length="235" mass="26244">MNAPKPVRQATLATAPAKARTALGEQTRTEILDVAEEICAREGFEGLSVRAIANVAGVNVAAISYYFGSKRQLFEAMFRRRVVPVNEERLAMLEQCRLRQDGDYLESVIRAFITPPMRLTDFVDPSGRPALVVMQFLARVFAMPGEDAFLLEYYEPVRSRFVEALCRGLPDLRLEDVIWRYNLMVGALIYAMAGTARMTRVPQGFPEATPHPPSSASEAIDQMVRFLSGGMRAPR</sequence>
<dbReference type="RefSeq" id="WP_289786230.1">
    <property type="nucleotide sequence ID" value="NZ_JAUDJE010000016.1"/>
</dbReference>
<evidence type="ECO:0000256" key="3">
    <source>
        <dbReference type="ARBA" id="ARBA00023125"/>
    </source>
</evidence>
<dbReference type="InterPro" id="IPR050109">
    <property type="entry name" value="HTH-type_TetR-like_transc_reg"/>
</dbReference>
<dbReference type="Pfam" id="PF00440">
    <property type="entry name" value="TetR_N"/>
    <property type="match status" value="1"/>
</dbReference>
<feature type="domain" description="HTH tetR-type" evidence="6">
    <location>
        <begin position="25"/>
        <end position="85"/>
    </location>
</feature>
<feature type="DNA-binding region" description="H-T-H motif" evidence="5">
    <location>
        <begin position="48"/>
        <end position="67"/>
    </location>
</feature>
<evidence type="ECO:0000256" key="2">
    <source>
        <dbReference type="ARBA" id="ARBA00023015"/>
    </source>
</evidence>
<evidence type="ECO:0000313" key="8">
    <source>
        <dbReference type="Proteomes" id="UP001175604"/>
    </source>
</evidence>
<evidence type="ECO:0000256" key="1">
    <source>
        <dbReference type="ARBA" id="ARBA00022491"/>
    </source>
</evidence>
<keyword evidence="8" id="KW-1185">Reference proteome</keyword>
<dbReference type="InterPro" id="IPR023772">
    <property type="entry name" value="DNA-bd_HTH_TetR-type_CS"/>
</dbReference>
<dbReference type="PANTHER" id="PTHR30055:SF235">
    <property type="entry name" value="TRANSCRIPTIONAL REGULATORY PROTEIN"/>
    <property type="match status" value="1"/>
</dbReference>
<dbReference type="InterPro" id="IPR009057">
    <property type="entry name" value="Homeodomain-like_sf"/>
</dbReference>
<dbReference type="Pfam" id="PF17939">
    <property type="entry name" value="TetR_C_30"/>
    <property type="match status" value="1"/>
</dbReference>
<evidence type="ECO:0000313" key="7">
    <source>
        <dbReference type="EMBL" id="MDM9560846.1"/>
    </source>
</evidence>
<dbReference type="EMBL" id="JAUDJE010000016">
    <property type="protein sequence ID" value="MDM9560846.1"/>
    <property type="molecule type" value="Genomic_DNA"/>
</dbReference>
<reference evidence="7" key="1">
    <citation type="submission" date="2023-06" db="EMBL/GenBank/DDBJ databases">
        <title>full genome analysis of Phenantherene degrader P3.</title>
        <authorList>
            <person name="Akbar A."/>
            <person name="Rahmeh R."/>
            <person name="Kishk M."/>
        </authorList>
    </citation>
    <scope>NUCLEOTIDE SEQUENCE</scope>
    <source>
        <strain evidence="7">P3</strain>
    </source>
</reference>
<protein>
    <submittedName>
        <fullName evidence="7">TetR family transcriptional regulator</fullName>
    </submittedName>
</protein>
<dbReference type="SUPFAM" id="SSF46689">
    <property type="entry name" value="Homeodomain-like"/>
    <property type="match status" value="1"/>
</dbReference>
<comment type="caution">
    <text evidence="7">The sequence shown here is derived from an EMBL/GenBank/DDBJ whole genome shotgun (WGS) entry which is preliminary data.</text>
</comment>
<evidence type="ECO:0000256" key="4">
    <source>
        <dbReference type="ARBA" id="ARBA00023163"/>
    </source>
</evidence>
<accession>A0ABT7W6P1</accession>
<dbReference type="InterPro" id="IPR036271">
    <property type="entry name" value="Tet_transcr_reg_TetR-rel_C_sf"/>
</dbReference>
<name>A0ABT7W6P1_9BORD</name>
<evidence type="ECO:0000259" key="6">
    <source>
        <dbReference type="PROSITE" id="PS50977"/>
    </source>
</evidence>
<evidence type="ECO:0000256" key="5">
    <source>
        <dbReference type="PROSITE-ProRule" id="PRU00335"/>
    </source>
</evidence>
<dbReference type="Gene3D" id="1.10.357.10">
    <property type="entry name" value="Tetracycline Repressor, domain 2"/>
    <property type="match status" value="1"/>
</dbReference>